<feature type="signal peptide" evidence="1">
    <location>
        <begin position="1"/>
        <end position="25"/>
    </location>
</feature>
<reference evidence="2" key="1">
    <citation type="submission" date="2018-07" db="EMBL/GenBank/DDBJ databases">
        <authorList>
            <person name="Somerville V."/>
        </authorList>
    </citation>
    <scope>NUCLEOTIDE SEQUENCE</scope>
    <source>
        <strain evidence="2">NWC_2_2</strain>
    </source>
</reference>
<dbReference type="EMBL" id="CP031023">
    <property type="protein sequence ID" value="AZA16836.1"/>
    <property type="molecule type" value="Genomic_DNA"/>
</dbReference>
<sequence>MPSKKKKIHLLTLLALASLFLTACAKPSPHSLVKKAQQSKIANFQLKIDEHYYTGNKPVRFYGQINYQRSPFVMQADLTQSGDQNVKMWVGQRYAYVKYYKDQQEAWYKAKLSQFTTISHFQQLVKDMDTLTLSQKSAKLFSVSRTKNGWRLSYTGKSQRLWQEITETNGLASLSSDSQMAKAKLQQIKMTIDFSQKKQLTGLAIYAKYKVKGQTSSTKLSMLKVNQQKKLAIPKTVSKNSVDVSRLNK</sequence>
<dbReference type="OrthoDB" id="2329176at2"/>
<accession>A0A061BYJ3</accession>
<evidence type="ECO:0008006" key="3">
    <source>
        <dbReference type="Google" id="ProtNLM"/>
    </source>
</evidence>
<name>A0A061BYJ3_LACDL</name>
<keyword evidence="1" id="KW-0732">Signal</keyword>
<dbReference type="PROSITE" id="PS51257">
    <property type="entry name" value="PROKAR_LIPOPROTEIN"/>
    <property type="match status" value="1"/>
</dbReference>
<evidence type="ECO:0000256" key="1">
    <source>
        <dbReference type="SAM" id="SignalP"/>
    </source>
</evidence>
<proteinExistence type="predicted"/>
<protein>
    <recommendedName>
        <fullName evidence="3">Lipoprotein</fullName>
    </recommendedName>
</protein>
<dbReference type="AlphaFoldDB" id="A0A061BYJ3"/>
<organism evidence="2">
    <name type="scientific">Lactobacillus delbrueckii subsp. lactis</name>
    <dbReference type="NCBI Taxonomy" id="29397"/>
    <lineage>
        <taxon>Bacteria</taxon>
        <taxon>Bacillati</taxon>
        <taxon>Bacillota</taxon>
        <taxon>Bacilli</taxon>
        <taxon>Lactobacillales</taxon>
        <taxon>Lactobacillaceae</taxon>
        <taxon>Lactobacillus</taxon>
    </lineage>
</organism>
<feature type="chain" id="PRO_5015026860" description="Lipoprotein" evidence="1">
    <location>
        <begin position="26"/>
        <end position="249"/>
    </location>
</feature>
<dbReference type="RefSeq" id="WP_003616713.1">
    <property type="nucleotide sequence ID" value="NZ_BJLK01000041.1"/>
</dbReference>
<evidence type="ECO:0000313" key="2">
    <source>
        <dbReference type="EMBL" id="AZA16836.1"/>
    </source>
</evidence>
<gene>
    <name evidence="2" type="ORF">DQL93_10450</name>
</gene>